<dbReference type="PROSITE" id="PS51186">
    <property type="entry name" value="GNAT"/>
    <property type="match status" value="1"/>
</dbReference>
<gene>
    <name evidence="2" type="ORF">ABID29_000200</name>
</gene>
<evidence type="ECO:0000259" key="1">
    <source>
        <dbReference type="PROSITE" id="PS51186"/>
    </source>
</evidence>
<evidence type="ECO:0000313" key="2">
    <source>
        <dbReference type="EMBL" id="MET3557091.1"/>
    </source>
</evidence>
<dbReference type="Proteomes" id="UP001549122">
    <property type="component" value="Unassembled WGS sequence"/>
</dbReference>
<dbReference type="EC" id="2.3.1.267" evidence="2"/>
<protein>
    <submittedName>
        <fullName evidence="2">Ribosomal-protein-alanine N-acetyltransferase</fullName>
        <ecNumber evidence="2">2.3.1.267</ecNumber>
    </submittedName>
</protein>
<comment type="caution">
    <text evidence="2">The sequence shown here is derived from an EMBL/GenBank/DDBJ whole genome shotgun (WGS) entry which is preliminary data.</text>
</comment>
<feature type="domain" description="N-acetyltransferase" evidence="1">
    <location>
        <begin position="14"/>
        <end position="183"/>
    </location>
</feature>
<keyword evidence="2" id="KW-0808">Transferase</keyword>
<proteinExistence type="predicted"/>
<organism evidence="2 3">
    <name type="scientific">Streptococcus rupicaprae</name>
    <dbReference type="NCBI Taxonomy" id="759619"/>
    <lineage>
        <taxon>Bacteria</taxon>
        <taxon>Bacillati</taxon>
        <taxon>Bacillota</taxon>
        <taxon>Bacilli</taxon>
        <taxon>Lactobacillales</taxon>
        <taxon>Streptococcaceae</taxon>
        <taxon>Streptococcus</taxon>
    </lineage>
</organism>
<dbReference type="InterPro" id="IPR016181">
    <property type="entry name" value="Acyl_CoA_acyltransferase"/>
</dbReference>
<reference evidence="2 3" key="1">
    <citation type="submission" date="2024-06" db="EMBL/GenBank/DDBJ databases">
        <title>Genomic Encyclopedia of Type Strains, Phase IV (KMG-IV): sequencing the most valuable type-strain genomes for metagenomic binning, comparative biology and taxonomic classification.</title>
        <authorList>
            <person name="Goeker M."/>
        </authorList>
    </citation>
    <scope>NUCLEOTIDE SEQUENCE [LARGE SCALE GENOMIC DNA]</scope>
    <source>
        <strain evidence="2 3">DSM 28303</strain>
    </source>
</reference>
<dbReference type="PANTHER" id="PTHR43792">
    <property type="entry name" value="GNAT FAMILY, PUTATIVE (AFU_ORTHOLOGUE AFUA_3G00765)-RELATED-RELATED"/>
    <property type="match status" value="1"/>
</dbReference>
<accession>A0ABV2FEX2</accession>
<dbReference type="Pfam" id="PF13302">
    <property type="entry name" value="Acetyltransf_3"/>
    <property type="match status" value="1"/>
</dbReference>
<dbReference type="InterPro" id="IPR051531">
    <property type="entry name" value="N-acetyltransferase"/>
</dbReference>
<name>A0ABV2FEX2_9STRE</name>
<dbReference type="RefSeq" id="WP_354363783.1">
    <property type="nucleotide sequence ID" value="NZ_JBEPLO010000002.1"/>
</dbReference>
<dbReference type="InterPro" id="IPR000182">
    <property type="entry name" value="GNAT_dom"/>
</dbReference>
<dbReference type="EMBL" id="JBEPLO010000002">
    <property type="protein sequence ID" value="MET3557091.1"/>
    <property type="molecule type" value="Genomic_DNA"/>
</dbReference>
<dbReference type="SUPFAM" id="SSF55729">
    <property type="entry name" value="Acyl-CoA N-acyltransferases (Nat)"/>
    <property type="match status" value="1"/>
</dbReference>
<evidence type="ECO:0000313" key="3">
    <source>
        <dbReference type="Proteomes" id="UP001549122"/>
    </source>
</evidence>
<keyword evidence="2" id="KW-0012">Acyltransferase</keyword>
<dbReference type="Gene3D" id="3.40.630.30">
    <property type="match status" value="1"/>
</dbReference>
<dbReference type="GO" id="GO:0008999">
    <property type="term" value="F:protein-N-terminal-alanine acetyltransferase activity"/>
    <property type="evidence" value="ECO:0007669"/>
    <property type="project" value="UniProtKB-EC"/>
</dbReference>
<sequence length="183" mass="20647">MQHLGTLPLETEGLILRPLCLEDAPAMFDHWASDPEVARYVSWEPHPDLESTKALLSSWVPHYQQDPSFYHWGIVLKSTEQLVGTISFVSVSDQDLSAELGYCLGRPWWGKGLMTEAGQVVLAFGFQKVGLNRIEAMFDVRNPASGRVMEKLGMTYEGLSREARMVKGQLVTVKHYAKLRRDP</sequence>
<keyword evidence="3" id="KW-1185">Reference proteome</keyword>